<dbReference type="Proteomes" id="UP001432322">
    <property type="component" value="Unassembled WGS sequence"/>
</dbReference>
<feature type="non-terminal residue" evidence="1">
    <location>
        <position position="1"/>
    </location>
</feature>
<feature type="non-terminal residue" evidence="1">
    <location>
        <position position="99"/>
    </location>
</feature>
<proteinExistence type="predicted"/>
<dbReference type="InterPro" id="IPR045860">
    <property type="entry name" value="Snake_toxin-like_sf"/>
</dbReference>
<protein>
    <submittedName>
        <fullName evidence="1">Uncharacterized protein</fullName>
    </submittedName>
</protein>
<dbReference type="Gene3D" id="2.10.60.10">
    <property type="entry name" value="CD59"/>
    <property type="match status" value="1"/>
</dbReference>
<accession>A0AAV5WTA9</accession>
<dbReference type="SUPFAM" id="SSF57302">
    <property type="entry name" value="Snake toxin-like"/>
    <property type="match status" value="1"/>
</dbReference>
<organism evidence="1 2">
    <name type="scientific">Pristionchus fissidentatus</name>
    <dbReference type="NCBI Taxonomy" id="1538716"/>
    <lineage>
        <taxon>Eukaryota</taxon>
        <taxon>Metazoa</taxon>
        <taxon>Ecdysozoa</taxon>
        <taxon>Nematoda</taxon>
        <taxon>Chromadorea</taxon>
        <taxon>Rhabditida</taxon>
        <taxon>Rhabditina</taxon>
        <taxon>Diplogasteromorpha</taxon>
        <taxon>Diplogasteroidea</taxon>
        <taxon>Neodiplogasteridae</taxon>
        <taxon>Pristionchus</taxon>
    </lineage>
</organism>
<evidence type="ECO:0000313" key="1">
    <source>
        <dbReference type="EMBL" id="GMT33863.1"/>
    </source>
</evidence>
<comment type="caution">
    <text evidence="1">The sequence shown here is derived from an EMBL/GenBank/DDBJ whole genome shotgun (WGS) entry which is preliminary data.</text>
</comment>
<gene>
    <name evidence="1" type="ORF">PFISCL1PPCAC_25160</name>
</gene>
<dbReference type="AlphaFoldDB" id="A0AAV5WTA9"/>
<reference evidence="1" key="1">
    <citation type="submission" date="2023-10" db="EMBL/GenBank/DDBJ databases">
        <title>Genome assembly of Pristionchus species.</title>
        <authorList>
            <person name="Yoshida K."/>
            <person name="Sommer R.J."/>
        </authorList>
    </citation>
    <scope>NUCLEOTIDE SEQUENCE</scope>
    <source>
        <strain evidence="1">RS5133</strain>
    </source>
</reference>
<keyword evidence="2" id="KW-1185">Reference proteome</keyword>
<dbReference type="EMBL" id="BTSY01000006">
    <property type="protein sequence ID" value="GMT33863.1"/>
    <property type="molecule type" value="Genomic_DNA"/>
</dbReference>
<evidence type="ECO:0000313" key="2">
    <source>
        <dbReference type="Proteomes" id="UP001432322"/>
    </source>
</evidence>
<sequence>EEGLLTILEGNPVAECIVTDPNGKSTTEFCQITYGVGPYSVGCMVLWKGSTVMKQGCYSRQVLMLEQCESRKCVSTIPARFKPYNFCCCFGKKCNKEFS</sequence>
<name>A0AAV5WTA9_9BILA</name>